<accession>A0A6G3ZWT2</accession>
<name>A0A6G3ZWT2_9BACL</name>
<dbReference type="Gene3D" id="3.30.470.20">
    <property type="entry name" value="ATP-grasp fold, B domain"/>
    <property type="match status" value="1"/>
</dbReference>
<dbReference type="AlphaFoldDB" id="A0A6G3ZWT2"/>
<dbReference type="Pfam" id="PF14398">
    <property type="entry name" value="ATPgrasp_YheCD"/>
    <property type="match status" value="1"/>
</dbReference>
<gene>
    <name evidence="1" type="ORF">GK047_11670</name>
</gene>
<evidence type="ECO:0000313" key="1">
    <source>
        <dbReference type="EMBL" id="NEW06673.1"/>
    </source>
</evidence>
<reference evidence="1" key="1">
    <citation type="submission" date="2020-02" db="EMBL/GenBank/DDBJ databases">
        <authorList>
            <person name="Shen X.-R."/>
            <person name="Zhang Y.-X."/>
        </authorList>
    </citation>
    <scope>NUCLEOTIDE SEQUENCE</scope>
    <source>
        <strain evidence="1">SYP-B3998</strain>
    </source>
</reference>
<organism evidence="1">
    <name type="scientific">Paenibacillus sp. SYP-B3998</name>
    <dbReference type="NCBI Taxonomy" id="2678564"/>
    <lineage>
        <taxon>Bacteria</taxon>
        <taxon>Bacillati</taxon>
        <taxon>Bacillota</taxon>
        <taxon>Bacilli</taxon>
        <taxon>Bacillales</taxon>
        <taxon>Paenibacillaceae</taxon>
        <taxon>Paenibacillus</taxon>
    </lineage>
</organism>
<proteinExistence type="predicted"/>
<dbReference type="SUPFAM" id="SSF56059">
    <property type="entry name" value="Glutathione synthetase ATP-binding domain-like"/>
    <property type="match status" value="1"/>
</dbReference>
<dbReference type="EMBL" id="JAAIKC010000003">
    <property type="protein sequence ID" value="NEW06673.1"/>
    <property type="molecule type" value="Genomic_DNA"/>
</dbReference>
<sequence>MKIKSSRTLGSKWTKTQVLLMNKELSRFVPETRIYTRDALLSMLKKHKMVYVKPVNGSFGLGVIRVDQINHNKYRYQAGTVTRSFVNFNDFFVSLNKNKFKKSYLIQQGIHLLTYNKRIFDTRIMVQQGPLKKWESTGYIGRVAHPNKIVTNFHNSGKPLPLELLLGSYLKDEKKKSYILKLKQLGLQIATQYQKNRLGFKEIGVDIGIDKQFVPWILEVNTAPDPFIFNQLKDKRMFHKVLHYARANGRFVKAK</sequence>
<comment type="caution">
    <text evidence="1">The sequence shown here is derived from an EMBL/GenBank/DDBJ whole genome shotgun (WGS) entry which is preliminary data.</text>
</comment>
<protein>
    <submittedName>
        <fullName evidence="1">YheC/YheD family protein</fullName>
    </submittedName>
</protein>
<dbReference type="InterPro" id="IPR026838">
    <property type="entry name" value="YheC/D"/>
</dbReference>
<dbReference type="RefSeq" id="WP_163946111.1">
    <property type="nucleotide sequence ID" value="NZ_JAAIKC010000003.1"/>
</dbReference>